<keyword evidence="4 12" id="KW-0548">Nucleotidyltransferase</keyword>
<evidence type="ECO:0000256" key="13">
    <source>
        <dbReference type="PIRNR" id="PIRNR002811"/>
    </source>
</evidence>
<evidence type="ECO:0000313" key="16">
    <source>
        <dbReference type="Proteomes" id="UP000002945"/>
    </source>
</evidence>
<proteinExistence type="inferred from homology"/>
<keyword evidence="2 12" id="KW-0639">Primosome</keyword>
<dbReference type="Pfam" id="PF08275">
    <property type="entry name" value="DNAG_N"/>
    <property type="match status" value="1"/>
</dbReference>
<dbReference type="eggNOG" id="COG0358">
    <property type="taxonomic scope" value="Bacteria"/>
</dbReference>
<dbReference type="InterPro" id="IPR019475">
    <property type="entry name" value="DNA_primase_DnaB-bd"/>
</dbReference>
<keyword evidence="1 12" id="KW-0240">DNA-directed RNA polymerase</keyword>
<dbReference type="PANTHER" id="PTHR30313">
    <property type="entry name" value="DNA PRIMASE"/>
    <property type="match status" value="1"/>
</dbReference>
<dbReference type="InterPro" id="IPR006171">
    <property type="entry name" value="TOPRIM_dom"/>
</dbReference>
<keyword evidence="8 13" id="KW-0862">Zinc</keyword>
<dbReference type="PANTHER" id="PTHR30313:SF2">
    <property type="entry name" value="DNA PRIMASE"/>
    <property type="match status" value="1"/>
</dbReference>
<comment type="similarity">
    <text evidence="12 13">Belongs to the DnaG primase family.</text>
</comment>
<dbReference type="CDD" id="cd03364">
    <property type="entry name" value="TOPRIM_DnaG_primases"/>
    <property type="match status" value="1"/>
</dbReference>
<keyword evidence="7" id="KW-0863">Zinc-finger</keyword>
<evidence type="ECO:0000256" key="6">
    <source>
        <dbReference type="ARBA" id="ARBA00022723"/>
    </source>
</evidence>
<name>A9DJ93_9FLAO</name>
<dbReference type="OrthoDB" id="9803773at2"/>
<dbReference type="EMBL" id="ABIB01000001">
    <property type="protein sequence ID" value="EDP98054.1"/>
    <property type="molecule type" value="Genomic_DNA"/>
</dbReference>
<keyword evidence="16" id="KW-1185">Reference proteome</keyword>
<organism evidence="15 16">
    <name type="scientific">Kordia algicida OT-1</name>
    <dbReference type="NCBI Taxonomy" id="391587"/>
    <lineage>
        <taxon>Bacteria</taxon>
        <taxon>Pseudomonadati</taxon>
        <taxon>Bacteroidota</taxon>
        <taxon>Flavobacteriia</taxon>
        <taxon>Flavobacteriales</taxon>
        <taxon>Flavobacteriaceae</taxon>
        <taxon>Kordia</taxon>
    </lineage>
</organism>
<evidence type="ECO:0000256" key="8">
    <source>
        <dbReference type="ARBA" id="ARBA00022833"/>
    </source>
</evidence>
<dbReference type="PROSITE" id="PS50880">
    <property type="entry name" value="TOPRIM"/>
    <property type="match status" value="1"/>
</dbReference>
<dbReference type="GO" id="GO:1990077">
    <property type="term" value="C:primosome complex"/>
    <property type="evidence" value="ECO:0007669"/>
    <property type="project" value="UniProtKB-KW"/>
</dbReference>
<dbReference type="InterPro" id="IPR006295">
    <property type="entry name" value="DNA_primase_DnaG"/>
</dbReference>
<dbReference type="SUPFAM" id="SSF57783">
    <property type="entry name" value="Zinc beta-ribbon"/>
    <property type="match status" value="1"/>
</dbReference>
<evidence type="ECO:0000256" key="3">
    <source>
        <dbReference type="ARBA" id="ARBA00022679"/>
    </source>
</evidence>
<dbReference type="Pfam" id="PF10410">
    <property type="entry name" value="DnaB_bind"/>
    <property type="match status" value="1"/>
</dbReference>
<dbReference type="GO" id="GO:0006269">
    <property type="term" value="P:DNA replication, synthesis of primer"/>
    <property type="evidence" value="ECO:0007669"/>
    <property type="project" value="UniProtKB-UniRule"/>
</dbReference>
<dbReference type="InterPro" id="IPR030846">
    <property type="entry name" value="DnaG_bac"/>
</dbReference>
<dbReference type="GO" id="GO:0005737">
    <property type="term" value="C:cytoplasm"/>
    <property type="evidence" value="ECO:0007669"/>
    <property type="project" value="TreeGrafter"/>
</dbReference>
<dbReference type="GO" id="GO:0003677">
    <property type="term" value="F:DNA binding"/>
    <property type="evidence" value="ECO:0007669"/>
    <property type="project" value="UniProtKB-KW"/>
</dbReference>
<dbReference type="InterPro" id="IPR002694">
    <property type="entry name" value="Znf_CHC2"/>
</dbReference>
<dbReference type="GO" id="GO:0000428">
    <property type="term" value="C:DNA-directed RNA polymerase complex"/>
    <property type="evidence" value="ECO:0007669"/>
    <property type="project" value="UniProtKB-KW"/>
</dbReference>
<dbReference type="InterPro" id="IPR037068">
    <property type="entry name" value="DNA_primase_core_N_sf"/>
</dbReference>
<evidence type="ECO:0000259" key="14">
    <source>
        <dbReference type="PROSITE" id="PS50880"/>
    </source>
</evidence>
<dbReference type="InterPro" id="IPR034151">
    <property type="entry name" value="TOPRIM_DnaG_bac"/>
</dbReference>
<evidence type="ECO:0000256" key="7">
    <source>
        <dbReference type="ARBA" id="ARBA00022771"/>
    </source>
</evidence>
<sequence length="653" mass="74986">MIAKSTIDAVFDISRVEEVIGDFVQLKKSGSNFKGLSPFSDERTPSFMVSPVKQIWKDFSSGKGGNVVAFLMEHEHFTYPEAIRYLANKYGIEIEETERTDEEKALANEKESMYLVSEYAKKYHQEVLWEAPQGKAIGLTYFKERGFTQETIKKFGLGYALDEWSAFTDTALKEGYNLTYLEKTGLTIVKGEKRFDRFKGRVMFPIHSMSGRVLGFGGRILTNDKKAAKYLNSPESDIYHKSKVLYGLYYAKQAIAKEDNCYLVEGYTDVIQMHQAGIHNVVSSSGTALTAEQIRLINRLTKNITVLYDGDAAGIRASLRGVDLILEQGMNVRVCTFPDGEDPDSFTKNNALEDVLAYFENNVKDFISYKASLLMEVAKNDPIKKAEVINDMMSSISKVSDRIKQELYLRETSRIMDISEEVLFATLAQLQNKEIKDANKKIKQEKKAFEVIKPKEKAKSVDVQYILERKLIEILLLYGNMEATFEDLILKEDDDGELKMERELFEAKVFQKLYLDLQQDEIDLANEKFQKIYYKAIEKLNATGSLELDTFVNEIEPEVANEVTDILMREERYELHNWEAQNIFVKPKEETIAQLTSETILSLRCFLINLKIEELKLSLSEDTKLEDLQSILEEIKDYIFLKKSLSEQLKRVM</sequence>
<dbReference type="Gene3D" id="3.90.980.10">
    <property type="entry name" value="DNA primase, catalytic core, N-terminal domain"/>
    <property type="match status" value="1"/>
</dbReference>
<dbReference type="RefSeq" id="WP_007095067.1">
    <property type="nucleotide sequence ID" value="NZ_CP142125.1"/>
</dbReference>
<keyword evidence="6 13" id="KW-0479">Metal-binding</keyword>
<dbReference type="AlphaFoldDB" id="A9DJ93"/>
<evidence type="ECO:0000256" key="12">
    <source>
        <dbReference type="HAMAP-Rule" id="MF_00974"/>
    </source>
</evidence>
<evidence type="ECO:0000256" key="11">
    <source>
        <dbReference type="ARBA" id="ARBA00023163"/>
    </source>
</evidence>
<dbReference type="SMART" id="SM00400">
    <property type="entry name" value="ZnF_CHCC"/>
    <property type="match status" value="1"/>
</dbReference>
<keyword evidence="9" id="KW-0460">Magnesium</keyword>
<dbReference type="Pfam" id="PF01807">
    <property type="entry name" value="Zn_ribbon_DnaG"/>
    <property type="match status" value="1"/>
</dbReference>
<accession>A9DJ93</accession>
<evidence type="ECO:0000313" key="15">
    <source>
        <dbReference type="EMBL" id="EDP98054.1"/>
    </source>
</evidence>
<evidence type="ECO:0000256" key="2">
    <source>
        <dbReference type="ARBA" id="ARBA00022515"/>
    </source>
</evidence>
<dbReference type="SMART" id="SM00493">
    <property type="entry name" value="TOPRIM"/>
    <property type="match status" value="1"/>
</dbReference>
<gene>
    <name evidence="12" type="primary">dnaG</name>
    <name evidence="15" type="ORF">KAOT1_12592</name>
</gene>
<dbReference type="Pfam" id="PF13155">
    <property type="entry name" value="Toprim_2"/>
    <property type="match status" value="1"/>
</dbReference>
<dbReference type="InterPro" id="IPR036977">
    <property type="entry name" value="DNA_primase_Znf_CHC2"/>
</dbReference>
<reference evidence="15 16" key="1">
    <citation type="journal article" date="2011" name="J. Bacteriol.">
        <title>Genome sequence of the algicidal bacterium Kordia algicida OT-1.</title>
        <authorList>
            <person name="Lee H.S."/>
            <person name="Kang S.G."/>
            <person name="Kwon K.K."/>
            <person name="Lee J.H."/>
            <person name="Kim S.J."/>
        </authorList>
    </citation>
    <scope>NUCLEOTIDE SEQUENCE [LARGE SCALE GENOMIC DNA]</scope>
    <source>
        <strain evidence="15 16">OT-1</strain>
    </source>
</reference>
<dbReference type="STRING" id="391587.KAOT1_12592"/>
<evidence type="ECO:0000256" key="10">
    <source>
        <dbReference type="ARBA" id="ARBA00023125"/>
    </source>
</evidence>
<dbReference type="GO" id="GO:0008270">
    <property type="term" value="F:zinc ion binding"/>
    <property type="evidence" value="ECO:0007669"/>
    <property type="project" value="UniProtKB-KW"/>
</dbReference>
<dbReference type="Proteomes" id="UP000002945">
    <property type="component" value="Unassembled WGS sequence"/>
</dbReference>
<evidence type="ECO:0000256" key="5">
    <source>
        <dbReference type="ARBA" id="ARBA00022705"/>
    </source>
</evidence>
<dbReference type="EC" id="2.7.7.101" evidence="12"/>
<comment type="function">
    <text evidence="12 13">RNA polymerase that catalyzes the synthesis of short RNA molecules used as primers for DNA polymerase during DNA replication.</text>
</comment>
<dbReference type="HOGENOM" id="CLU_013501_3_0_10"/>
<dbReference type="SUPFAM" id="SSF56731">
    <property type="entry name" value="DNA primase core"/>
    <property type="match status" value="1"/>
</dbReference>
<dbReference type="NCBIfam" id="TIGR01391">
    <property type="entry name" value="dnaG"/>
    <property type="match status" value="1"/>
</dbReference>
<dbReference type="Gene3D" id="3.40.1360.10">
    <property type="match status" value="1"/>
</dbReference>
<comment type="subunit">
    <text evidence="12">Monomer. Interacts with DnaB.</text>
</comment>
<dbReference type="PIRSF" id="PIRSF002811">
    <property type="entry name" value="DnaG"/>
    <property type="match status" value="1"/>
</dbReference>
<dbReference type="Gene3D" id="3.90.580.10">
    <property type="entry name" value="Zinc finger, CHC2-type domain"/>
    <property type="match status" value="1"/>
</dbReference>
<comment type="caution">
    <text evidence="12">Lacks conserved residue(s) required for the propagation of feature annotation.</text>
</comment>
<keyword evidence="10 12" id="KW-0238">DNA-binding</keyword>
<dbReference type="FunFam" id="3.90.580.10:FF:000001">
    <property type="entry name" value="DNA primase"/>
    <property type="match status" value="1"/>
</dbReference>
<comment type="catalytic activity">
    <reaction evidence="12">
        <text>ssDNA + n NTP = ssDNA/pppN(pN)n-1 hybrid + (n-1) diphosphate.</text>
        <dbReference type="EC" id="2.7.7.101"/>
    </reaction>
</comment>
<feature type="domain" description="Toprim" evidence="14">
    <location>
        <begin position="259"/>
        <end position="340"/>
    </location>
</feature>
<comment type="caution">
    <text evidence="15">The sequence shown here is derived from an EMBL/GenBank/DDBJ whole genome shotgun (WGS) entry which is preliminary data.</text>
</comment>
<comment type="cofactor">
    <cofactor evidence="13">
        <name>Zn(2+)</name>
        <dbReference type="ChEBI" id="CHEBI:29105"/>
    </cofactor>
    <text evidence="13">Binds 1 zinc ion per monomer.</text>
</comment>
<keyword evidence="5 12" id="KW-0235">DNA replication</keyword>
<dbReference type="InterPro" id="IPR013264">
    <property type="entry name" value="DNAG_N"/>
</dbReference>
<dbReference type="GO" id="GO:0003899">
    <property type="term" value="F:DNA-directed RNA polymerase activity"/>
    <property type="evidence" value="ECO:0007669"/>
    <property type="project" value="UniProtKB-UniRule"/>
</dbReference>
<dbReference type="InterPro" id="IPR050219">
    <property type="entry name" value="DnaG_primase"/>
</dbReference>
<evidence type="ECO:0000256" key="1">
    <source>
        <dbReference type="ARBA" id="ARBA00022478"/>
    </source>
</evidence>
<protein>
    <recommendedName>
        <fullName evidence="12 13">DNA primase</fullName>
        <ecNumber evidence="12">2.7.7.101</ecNumber>
    </recommendedName>
</protein>
<dbReference type="HAMAP" id="MF_00974">
    <property type="entry name" value="DNA_primase_DnaG"/>
    <property type="match status" value="1"/>
</dbReference>
<evidence type="ECO:0000256" key="4">
    <source>
        <dbReference type="ARBA" id="ARBA00022695"/>
    </source>
</evidence>
<keyword evidence="3 12" id="KW-0808">Transferase</keyword>
<evidence type="ECO:0000256" key="9">
    <source>
        <dbReference type="ARBA" id="ARBA00022842"/>
    </source>
</evidence>
<keyword evidence="11 12" id="KW-0804">Transcription</keyword>